<dbReference type="EMBL" id="BORP01000001">
    <property type="protein sequence ID" value="GIO25432.1"/>
    <property type="molecule type" value="Genomic_DNA"/>
</dbReference>
<dbReference type="Proteomes" id="UP000676917">
    <property type="component" value="Unassembled WGS sequence"/>
</dbReference>
<dbReference type="SUPFAM" id="SSF51395">
    <property type="entry name" value="FMN-linked oxidoreductases"/>
    <property type="match status" value="1"/>
</dbReference>
<comment type="similarity">
    <text evidence="1 2">Belongs to the glutamate synthase family.</text>
</comment>
<dbReference type="GO" id="GO:0006537">
    <property type="term" value="P:glutamate biosynthetic process"/>
    <property type="evidence" value="ECO:0007669"/>
    <property type="project" value="InterPro"/>
</dbReference>
<keyword evidence="5" id="KW-1185">Reference proteome</keyword>
<dbReference type="InterPro" id="IPR002932">
    <property type="entry name" value="Glu_synthdom"/>
</dbReference>
<dbReference type="InterPro" id="IPR013785">
    <property type="entry name" value="Aldolase_TIM"/>
</dbReference>
<protein>
    <submittedName>
        <fullName evidence="4">Glutamate synthase large subunit-like protein YerD</fullName>
    </submittedName>
</protein>
<dbReference type="GO" id="GO:0015930">
    <property type="term" value="F:glutamate synthase activity"/>
    <property type="evidence" value="ECO:0007669"/>
    <property type="project" value="InterPro"/>
</dbReference>
<evidence type="ECO:0000313" key="5">
    <source>
        <dbReference type="Proteomes" id="UP000676917"/>
    </source>
</evidence>
<accession>A0A919X6M0</accession>
<comment type="caution">
    <text evidence="4">The sequence shown here is derived from an EMBL/GenBank/DDBJ whole genome shotgun (WGS) entry which is preliminary data.</text>
</comment>
<dbReference type="PIRSF" id="PIRSF006429">
    <property type="entry name" value="GOGAT_lg_2"/>
    <property type="match status" value="1"/>
</dbReference>
<gene>
    <name evidence="4" type="primary">yerD</name>
    <name evidence="4" type="ORF">J43TS3_00430</name>
</gene>
<name>A0A919X6M0_9BACI</name>
<dbReference type="Gene3D" id="3.20.20.70">
    <property type="entry name" value="Aldolase class I"/>
    <property type="match status" value="1"/>
</dbReference>
<dbReference type="PANTHER" id="PTHR43819:SF1">
    <property type="entry name" value="ARCHAEAL-TYPE GLUTAMATE SYNTHASE [NADPH]"/>
    <property type="match status" value="1"/>
</dbReference>
<reference evidence="4" key="1">
    <citation type="submission" date="2021-03" db="EMBL/GenBank/DDBJ databases">
        <title>Antimicrobial resistance genes in bacteria isolated from Japanese honey, and their potential for conferring macrolide and lincosamide resistance in the American foulbrood pathogen Paenibacillus larvae.</title>
        <authorList>
            <person name="Okamoto M."/>
            <person name="Kumagai M."/>
            <person name="Kanamori H."/>
            <person name="Takamatsu D."/>
        </authorList>
    </citation>
    <scope>NUCLEOTIDE SEQUENCE</scope>
    <source>
        <strain evidence="4">J43TS3</strain>
    </source>
</reference>
<evidence type="ECO:0000256" key="2">
    <source>
        <dbReference type="PIRNR" id="PIRNR006429"/>
    </source>
</evidence>
<evidence type="ECO:0000259" key="3">
    <source>
        <dbReference type="Pfam" id="PF01645"/>
    </source>
</evidence>
<dbReference type="PANTHER" id="PTHR43819">
    <property type="entry name" value="ARCHAEAL-TYPE GLUTAMATE SYNTHASE [NADPH]"/>
    <property type="match status" value="1"/>
</dbReference>
<evidence type="ECO:0000256" key="1">
    <source>
        <dbReference type="ARBA" id="ARBA00009716"/>
    </source>
</evidence>
<organism evidence="4 5">
    <name type="scientific">Ornithinibacillus bavariensis</name>
    <dbReference type="NCBI Taxonomy" id="545502"/>
    <lineage>
        <taxon>Bacteria</taxon>
        <taxon>Bacillati</taxon>
        <taxon>Bacillota</taxon>
        <taxon>Bacilli</taxon>
        <taxon>Bacillales</taxon>
        <taxon>Bacillaceae</taxon>
        <taxon>Ornithinibacillus</taxon>
    </lineage>
</organism>
<dbReference type="Pfam" id="PF01645">
    <property type="entry name" value="Glu_synthase"/>
    <property type="match status" value="1"/>
</dbReference>
<proteinExistence type="inferred from homology"/>
<dbReference type="CDD" id="cd02808">
    <property type="entry name" value="GltS_FMN"/>
    <property type="match status" value="1"/>
</dbReference>
<dbReference type="InterPro" id="IPR024188">
    <property type="entry name" value="GltB"/>
</dbReference>
<evidence type="ECO:0000313" key="4">
    <source>
        <dbReference type="EMBL" id="GIO25432.1"/>
    </source>
</evidence>
<dbReference type="AlphaFoldDB" id="A0A919X6M0"/>
<feature type="domain" description="Glutamate synthase" evidence="3">
    <location>
        <begin position="99"/>
        <end position="496"/>
    </location>
</feature>
<dbReference type="RefSeq" id="WP_212918988.1">
    <property type="nucleotide sequence ID" value="NZ_BORP01000001.1"/>
</dbReference>
<sequence length="547" mass="60421">MIGPEFRQYWFLNDKEGRPIDRDTQETIAKAGKYANTVIGFGSKKDFSKTDFYLSNSMFPLNVDELQVDNSSPITTYTYQIINESITSRKEKRNQKIIKPWHLTQDDSVVIGREREHPFKVKGLIGISAMSYGALSKSAVKALSQGVAISGGSFMNTGEGGISPYHLSKVYRIVEGAMVPSERISRKIFSYIKEYPHASNFELEKKFGDHAKVTVQDLLEKGVLEEKGADLIFQVGSGLFGARKDGKYCEETFLKNALRPEVKAIEIKLAQGAKVRGGKLPKEKITKEIAEIRGVEMGKDVESPNRFPLFSDMEGLFKLITHWQKITGKPVGIKVVAGDNHSFDELAIHIKETGDTPDFISIDGAEGGTGATYQEMADGLGLPIFSGILILDQTLRRYGIRDNIKIIASGMLATANKMATALSLGADLIYVARAAMNTVGCINAGKCHTNLCPVGITSHLPHLEAGLAVEEKRFRTANYLTTMREGLFMLGASCGIDSPTKFSLEHITLRKSDNDVKKFSNTLNLEHFQATESVENAIERVREFVNS</sequence>